<dbReference type="PANTHER" id="PTHR42756">
    <property type="entry name" value="TRANSCRIPTIONAL REGULATOR, MARR"/>
    <property type="match status" value="1"/>
</dbReference>
<keyword evidence="1" id="KW-0805">Transcription regulation</keyword>
<proteinExistence type="predicted"/>
<dbReference type="Proteomes" id="UP000182248">
    <property type="component" value="Unassembled WGS sequence"/>
</dbReference>
<evidence type="ECO:0000256" key="3">
    <source>
        <dbReference type="ARBA" id="ARBA00023163"/>
    </source>
</evidence>
<evidence type="ECO:0000313" key="5">
    <source>
        <dbReference type="EMBL" id="SFW49957.1"/>
    </source>
</evidence>
<dbReference type="Gene3D" id="1.10.10.10">
    <property type="entry name" value="Winged helix-like DNA-binding domain superfamily/Winged helix DNA-binding domain"/>
    <property type="match status" value="1"/>
</dbReference>
<reference evidence="5 6" key="1">
    <citation type="submission" date="2016-11" db="EMBL/GenBank/DDBJ databases">
        <authorList>
            <person name="Jaros S."/>
            <person name="Januszkiewicz K."/>
            <person name="Wedrychowicz H."/>
        </authorList>
    </citation>
    <scope>NUCLEOTIDE SEQUENCE [LARGE SCALE GENOMIC DNA]</scope>
    <source>
        <strain evidence="5 6">CGMCC 1.12145</strain>
    </source>
</reference>
<feature type="domain" description="HTH marR-type" evidence="4">
    <location>
        <begin position="3"/>
        <end position="138"/>
    </location>
</feature>
<organism evidence="5 6">
    <name type="scientific">Sinomicrobium oceani</name>
    <dbReference type="NCBI Taxonomy" id="1150368"/>
    <lineage>
        <taxon>Bacteria</taxon>
        <taxon>Pseudomonadati</taxon>
        <taxon>Bacteroidota</taxon>
        <taxon>Flavobacteriia</taxon>
        <taxon>Flavobacteriales</taxon>
        <taxon>Flavobacteriaceae</taxon>
        <taxon>Sinomicrobium</taxon>
    </lineage>
</organism>
<keyword evidence="3" id="KW-0804">Transcription</keyword>
<dbReference type="STRING" id="1150368.SAMN02927921_01955"/>
<dbReference type="RefSeq" id="WP_072317180.1">
    <property type="nucleotide sequence ID" value="NZ_FPJE01000009.1"/>
</dbReference>
<dbReference type="InterPro" id="IPR000835">
    <property type="entry name" value="HTH_MarR-typ"/>
</dbReference>
<evidence type="ECO:0000256" key="1">
    <source>
        <dbReference type="ARBA" id="ARBA00023015"/>
    </source>
</evidence>
<dbReference type="PANTHER" id="PTHR42756:SF1">
    <property type="entry name" value="TRANSCRIPTIONAL REPRESSOR OF EMRAB OPERON"/>
    <property type="match status" value="1"/>
</dbReference>
<keyword evidence="6" id="KW-1185">Reference proteome</keyword>
<evidence type="ECO:0000259" key="4">
    <source>
        <dbReference type="PROSITE" id="PS50995"/>
    </source>
</evidence>
<dbReference type="InterPro" id="IPR036388">
    <property type="entry name" value="WH-like_DNA-bd_sf"/>
</dbReference>
<evidence type="ECO:0000313" key="6">
    <source>
        <dbReference type="Proteomes" id="UP000182248"/>
    </source>
</evidence>
<dbReference type="GO" id="GO:0003700">
    <property type="term" value="F:DNA-binding transcription factor activity"/>
    <property type="evidence" value="ECO:0007669"/>
    <property type="project" value="InterPro"/>
</dbReference>
<evidence type="ECO:0000256" key="2">
    <source>
        <dbReference type="ARBA" id="ARBA00023125"/>
    </source>
</evidence>
<accession>A0A1K1PR94</accession>
<dbReference type="SUPFAM" id="SSF46785">
    <property type="entry name" value="Winged helix' DNA-binding domain"/>
    <property type="match status" value="1"/>
</dbReference>
<dbReference type="SMART" id="SM00347">
    <property type="entry name" value="HTH_MARR"/>
    <property type="match status" value="1"/>
</dbReference>
<dbReference type="GO" id="GO:0003677">
    <property type="term" value="F:DNA binding"/>
    <property type="evidence" value="ECO:0007669"/>
    <property type="project" value="UniProtKB-KW"/>
</dbReference>
<gene>
    <name evidence="5" type="ORF">SAMN02927921_01955</name>
</gene>
<dbReference type="AlphaFoldDB" id="A0A1K1PR94"/>
<dbReference type="PROSITE" id="PS50995">
    <property type="entry name" value="HTH_MARR_2"/>
    <property type="match status" value="1"/>
</dbReference>
<protein>
    <submittedName>
        <fullName evidence="5">DNA-binding transcriptional regulator, MarR family</fullName>
    </submittedName>
</protein>
<dbReference type="EMBL" id="FPJE01000009">
    <property type="protein sequence ID" value="SFW49957.1"/>
    <property type="molecule type" value="Genomic_DNA"/>
</dbReference>
<dbReference type="InterPro" id="IPR036390">
    <property type="entry name" value="WH_DNA-bd_sf"/>
</dbReference>
<keyword evidence="2 5" id="KW-0238">DNA-binding</keyword>
<dbReference type="Pfam" id="PF01047">
    <property type="entry name" value="MarR"/>
    <property type="match status" value="1"/>
</dbReference>
<sequence length="149" mass="17231">MKEIEVISEIRKFNRSYVRSIGLLQKTFLDTNYSLTESQVIFLVKEQGKTTATAINKVLQLDEGYLSRIIKKLISDSLLIKEQSQTDKRCFEIMLSPKGIEEQRKMDKLSSESVRAIISHLSETEQQELAGSFQRIMALLYKENRHKTS</sequence>
<name>A0A1K1PR94_9FLAO</name>
<dbReference type="OrthoDB" id="5419426at2"/>